<gene>
    <name evidence="1" type="ORF">IFE08_00660</name>
</gene>
<evidence type="ECO:0000313" key="1">
    <source>
        <dbReference type="EMBL" id="QOW60968.1"/>
    </source>
</evidence>
<evidence type="ECO:0000313" key="2">
    <source>
        <dbReference type="Proteomes" id="UP000593915"/>
    </source>
</evidence>
<accession>A0A7S6WPK0</accession>
<proteinExistence type="predicted"/>
<protein>
    <submittedName>
        <fullName evidence="1">DUF4418 family protein</fullName>
    </submittedName>
</protein>
<organism evidence="1 2">
    <name type="scientific">Treponema pedis</name>
    <dbReference type="NCBI Taxonomy" id="409322"/>
    <lineage>
        <taxon>Bacteria</taxon>
        <taxon>Pseudomonadati</taxon>
        <taxon>Spirochaetota</taxon>
        <taxon>Spirochaetia</taxon>
        <taxon>Spirochaetales</taxon>
        <taxon>Treponemataceae</taxon>
        <taxon>Treponema</taxon>
    </lineage>
</organism>
<dbReference type="InterPro" id="IPR025531">
    <property type="entry name" value="DUF4418"/>
</dbReference>
<dbReference type="Pfam" id="PF14387">
    <property type="entry name" value="DUF4418"/>
    <property type="match status" value="1"/>
</dbReference>
<reference evidence="1 2" key="1">
    <citation type="submission" date="2020-09" db="EMBL/GenBank/DDBJ databases">
        <title>Characterization of Treponema spp. from bovine digital dermatitis in Korea.</title>
        <authorList>
            <person name="Espiritu H.M."/>
            <person name="Cho Y.I."/>
            <person name="Mamuad L."/>
        </authorList>
    </citation>
    <scope>NUCLEOTIDE SEQUENCE [LARGE SCALE GENOMIC DNA]</scope>
    <source>
        <strain evidence="1 2">KS1</strain>
    </source>
</reference>
<dbReference type="RefSeq" id="WP_051150659.1">
    <property type="nucleotide sequence ID" value="NZ_CP045670.1"/>
</dbReference>
<dbReference type="EMBL" id="CP061839">
    <property type="protein sequence ID" value="QOW60968.1"/>
    <property type="molecule type" value="Genomic_DNA"/>
</dbReference>
<name>A0A7S6WPK0_9SPIR</name>
<dbReference type="AlphaFoldDB" id="A0A7S6WPK0"/>
<dbReference type="Proteomes" id="UP000593915">
    <property type="component" value="Chromosome"/>
</dbReference>
<sequence length="160" mass="17603">MVIEKMQIKRNIIALFITGLGIVLSLIPFVFAPVCPMTKNGMYMTCRYSGLLVMYIGTAIAVTGIIEIFIKNKIILIVLNLITASSSLAVHLIPHKVVKISFGINKDGFPRFFGICGSPSMECVKHNTFIITSIIALIILLLSAGNIVYLLIKKNYGKKL</sequence>